<name>A0ABZ1BLI5_9FIRM</name>
<gene>
    <name evidence="1" type="ORF">VLY81_09595</name>
</gene>
<dbReference type="InterPro" id="IPR025455">
    <property type="entry name" value="DUF4276"/>
</dbReference>
<dbReference type="RefSeq" id="WP_324667937.1">
    <property type="nucleotide sequence ID" value="NZ_CP141614.1"/>
</dbReference>
<evidence type="ECO:0000313" key="1">
    <source>
        <dbReference type="EMBL" id="WRP13692.1"/>
    </source>
</evidence>
<dbReference type="EMBL" id="CP141614">
    <property type="protein sequence ID" value="WRP13692.1"/>
    <property type="molecule type" value="Genomic_DNA"/>
</dbReference>
<dbReference type="Proteomes" id="UP001333102">
    <property type="component" value="Chromosome"/>
</dbReference>
<sequence>MGIVPIVEGHGEVQAVPVLLRRLLERCEAHHVRVERHIRVPRGQLRHPDGLERAVRLACMVADDAAVLILLDADDDCPAELGPALLSVARSVARASVPVAVVVARAEYESWLLAGLEGLRGRRGVREDATAPVDPESVRGAKEYLQQQMEPGRYYSETVDQPALTQMFDLDRARQRSPSFDKLWREVERLAASHPA</sequence>
<proteinExistence type="predicted"/>
<protein>
    <submittedName>
        <fullName evidence="1">DUF4276 family protein</fullName>
    </submittedName>
</protein>
<keyword evidence="2" id="KW-1185">Reference proteome</keyword>
<accession>A0ABZ1BLI5</accession>
<dbReference type="Pfam" id="PF14103">
    <property type="entry name" value="DUF4276"/>
    <property type="match status" value="1"/>
</dbReference>
<reference evidence="2" key="1">
    <citation type="submission" date="2023-12" db="EMBL/GenBank/DDBJ databases">
        <title>Novel isolates from deep terrestrial aquifers shed light on the physiology and ecology of the class Limnochordia.</title>
        <authorList>
            <person name="Karnachuk O.V."/>
            <person name="Lukina A.P."/>
            <person name="Avakyan M.R."/>
            <person name="Kadnikov V."/>
            <person name="Begmatov S."/>
            <person name="Beletsky A.V."/>
            <person name="Mardanov A.V."/>
            <person name="Ravin N.V."/>
        </authorList>
    </citation>
    <scope>NUCLEOTIDE SEQUENCE [LARGE SCALE GENOMIC DNA]</scope>
    <source>
        <strain evidence="2">LN</strain>
    </source>
</reference>
<organism evidence="1 2">
    <name type="scientific">Geochorda subterranea</name>
    <dbReference type="NCBI Taxonomy" id="3109564"/>
    <lineage>
        <taxon>Bacteria</taxon>
        <taxon>Bacillati</taxon>
        <taxon>Bacillota</taxon>
        <taxon>Limnochordia</taxon>
        <taxon>Limnochordales</taxon>
        <taxon>Geochordaceae</taxon>
        <taxon>Geochorda</taxon>
    </lineage>
</organism>
<evidence type="ECO:0000313" key="2">
    <source>
        <dbReference type="Proteomes" id="UP001333102"/>
    </source>
</evidence>